<name>A0A4Y4DPQ9_GLUUR</name>
<dbReference type="GO" id="GO:0003676">
    <property type="term" value="F:nucleic acid binding"/>
    <property type="evidence" value="ECO:0007669"/>
    <property type="project" value="InterPro"/>
</dbReference>
<feature type="transmembrane region" description="Helical" evidence="1">
    <location>
        <begin position="361"/>
        <end position="382"/>
    </location>
</feature>
<dbReference type="Gene3D" id="3.30.420.10">
    <property type="entry name" value="Ribonuclease H-like superfamily/Ribonuclease H"/>
    <property type="match status" value="1"/>
</dbReference>
<evidence type="ECO:0000259" key="2">
    <source>
        <dbReference type="PROSITE" id="PS50172"/>
    </source>
</evidence>
<reference evidence="3 4" key="1">
    <citation type="submission" date="2019-06" db="EMBL/GenBank/DDBJ databases">
        <title>Whole genome shotgun sequence of Glutamicibacter uratoxydans NBRC 15515.</title>
        <authorList>
            <person name="Hosoyama A."/>
            <person name="Uohara A."/>
            <person name="Ohji S."/>
            <person name="Ichikawa N."/>
        </authorList>
    </citation>
    <scope>NUCLEOTIDE SEQUENCE [LARGE SCALE GENOMIC DNA]</scope>
    <source>
        <strain evidence="3 4">NBRC 15515</strain>
    </source>
</reference>
<proteinExistence type="predicted"/>
<dbReference type="InterPro" id="IPR001357">
    <property type="entry name" value="BRCT_dom"/>
</dbReference>
<keyword evidence="1" id="KW-1133">Transmembrane helix</keyword>
<dbReference type="SMART" id="SM00479">
    <property type="entry name" value="EXOIII"/>
    <property type="match status" value="1"/>
</dbReference>
<dbReference type="Gene3D" id="3.40.50.10190">
    <property type="entry name" value="BRCT domain"/>
    <property type="match status" value="1"/>
</dbReference>
<protein>
    <recommendedName>
        <fullName evidence="2">BRCT domain-containing protein</fullName>
    </recommendedName>
</protein>
<dbReference type="PANTHER" id="PTHR30231">
    <property type="entry name" value="DNA POLYMERASE III SUBUNIT EPSILON"/>
    <property type="match status" value="1"/>
</dbReference>
<dbReference type="PANTHER" id="PTHR30231:SF42">
    <property type="entry name" value="EXONUCLEASE"/>
    <property type="match status" value="1"/>
</dbReference>
<dbReference type="InterPro" id="IPR036420">
    <property type="entry name" value="BRCT_dom_sf"/>
</dbReference>
<accession>A0A4Y4DPQ9</accession>
<dbReference type="GO" id="GO:0008408">
    <property type="term" value="F:3'-5' exonuclease activity"/>
    <property type="evidence" value="ECO:0007669"/>
    <property type="project" value="TreeGrafter"/>
</dbReference>
<organism evidence="3 4">
    <name type="scientific">Glutamicibacter uratoxydans</name>
    <name type="common">Arthrobacter uratoxydans</name>
    <dbReference type="NCBI Taxonomy" id="43667"/>
    <lineage>
        <taxon>Bacteria</taxon>
        <taxon>Bacillati</taxon>
        <taxon>Actinomycetota</taxon>
        <taxon>Actinomycetes</taxon>
        <taxon>Micrococcales</taxon>
        <taxon>Micrococcaceae</taxon>
        <taxon>Glutamicibacter</taxon>
    </lineage>
</organism>
<evidence type="ECO:0000313" key="4">
    <source>
        <dbReference type="Proteomes" id="UP000316612"/>
    </source>
</evidence>
<feature type="transmembrane region" description="Helical" evidence="1">
    <location>
        <begin position="388"/>
        <end position="408"/>
    </location>
</feature>
<dbReference type="GO" id="GO:0005829">
    <property type="term" value="C:cytosol"/>
    <property type="evidence" value="ECO:0007669"/>
    <property type="project" value="TreeGrafter"/>
</dbReference>
<dbReference type="InterPro" id="IPR012337">
    <property type="entry name" value="RNaseH-like_sf"/>
</dbReference>
<keyword evidence="4" id="KW-1185">Reference proteome</keyword>
<dbReference type="Proteomes" id="UP000316612">
    <property type="component" value="Unassembled WGS sequence"/>
</dbReference>
<dbReference type="AlphaFoldDB" id="A0A4Y4DPQ9"/>
<dbReference type="SUPFAM" id="SSF52113">
    <property type="entry name" value="BRCT domain"/>
    <property type="match status" value="1"/>
</dbReference>
<dbReference type="InterPro" id="IPR013520">
    <property type="entry name" value="Ribonucl_H"/>
</dbReference>
<dbReference type="EMBL" id="BJNY01000018">
    <property type="protein sequence ID" value="GED07322.1"/>
    <property type="molecule type" value="Genomic_DNA"/>
</dbReference>
<dbReference type="SUPFAM" id="SSF53098">
    <property type="entry name" value="Ribonuclease H-like"/>
    <property type="match status" value="1"/>
</dbReference>
<evidence type="ECO:0000313" key="3">
    <source>
        <dbReference type="EMBL" id="GED07322.1"/>
    </source>
</evidence>
<comment type="caution">
    <text evidence="3">The sequence shown here is derived from an EMBL/GenBank/DDBJ whole genome shotgun (WGS) entry which is preliminary data.</text>
</comment>
<dbReference type="PROSITE" id="PS50172">
    <property type="entry name" value="BRCT"/>
    <property type="match status" value="1"/>
</dbReference>
<evidence type="ECO:0000256" key="1">
    <source>
        <dbReference type="SAM" id="Phobius"/>
    </source>
</evidence>
<dbReference type="InterPro" id="IPR036397">
    <property type="entry name" value="RNaseH_sf"/>
</dbReference>
<sequence length="414" mass="44785">MGMNNLGLNFTAVDFETASFEPASVCAVGLVKVRDGVVAERASWFVQPPTGTSIHDFDPQQMAKHGIGPQDVADAATWEQSLARIQEFAGSDVLVAHDASFAQKILEQASSYSGLATTPLTWRCSMNLAQRMLDLPVAGLEAAAASLGVTDIDHEELSAEAEMTAQVVLSIAQQFEMSSIDELWPAKTPANRRNFRLRADNAAHGQQTGPDPAHPLFGQHVAILEEPEKISLLEAEELITEFGGIFENSITPETTMRVLSEAEARSPEAALHYGGEEQQIQLLGEEEFLHLLDPNSAMPAEDHEAAQRKPRAPELGALFQSPPAPRQTAISEEAFVADAPVHAIEHPNYQEHEKLQRSIRVGGGALLIVVAVAMLVLGIATIGQGDVVIGLFCLVVMAMAGLFSFKLFQRPLKW</sequence>
<feature type="domain" description="BRCT" evidence="2">
    <location>
        <begin position="211"/>
        <end position="305"/>
    </location>
</feature>
<gene>
    <name evidence="3" type="ORF">AUR04nite_28540</name>
</gene>
<dbReference type="Pfam" id="PF00929">
    <property type="entry name" value="RNase_T"/>
    <property type="match status" value="1"/>
</dbReference>
<keyword evidence="1" id="KW-0472">Membrane</keyword>
<keyword evidence="1" id="KW-0812">Transmembrane</keyword>